<dbReference type="EMBL" id="CP041659">
    <property type="protein sequence ID" value="QDP20373.1"/>
    <property type="molecule type" value="Genomic_DNA"/>
</dbReference>
<feature type="transmembrane region" description="Helical" evidence="1">
    <location>
        <begin position="36"/>
        <end position="69"/>
    </location>
</feature>
<evidence type="ECO:0000313" key="2">
    <source>
        <dbReference type="EMBL" id="QDP20373.1"/>
    </source>
</evidence>
<name>A0A516ITY0_9SPHN</name>
<reference evidence="2 3" key="1">
    <citation type="submission" date="2019-07" db="EMBL/GenBank/DDBJ databases">
        <title>Sphingomonas AE3 Genome sequencing and assembly.</title>
        <authorList>
            <person name="Kim H."/>
        </authorList>
    </citation>
    <scope>NUCLEOTIDE SEQUENCE [LARGE SCALE GENOMIC DNA]</scope>
    <source>
        <strain evidence="2 3">AE3</strain>
    </source>
</reference>
<sequence>MSSLIDRFRFLFFGCALALFPDGAWGSKWTRRLVAAIIAAFVLGLAEAIGISSTSLYLPIAIGCILATLAALTVKYRLLGPGTQKQQLKWVMLGLVCGIGLILSARAGALLKQSAQSAPFSAIVIEGLFQFGIVVVALGFLTSLLRFRLYDAEAAISRSAVYATMTLTLVGTFAASETLVELAGEHLFGMAIGNISGAAAAGVAAMMLTPLHGRISDWAERQFQNDLVMLKQDLPDLLASLSSGCSVKQLASNVLPRIEQAVQSTCIALLIDGKLAGIQGVSMSSARRFLKEWQSPETTEEFLRCDHERFPLRLALRCPLGLVRGWLLLGSRPDGSFYGRDDVDALLEVLPLLQRSVFHVAQREKEGRRRQQLDRQIMTMMRSLSERLSKLECALDHHSTRTSAATPR</sequence>
<evidence type="ECO:0000313" key="3">
    <source>
        <dbReference type="Proteomes" id="UP000321857"/>
    </source>
</evidence>
<evidence type="ECO:0000256" key="1">
    <source>
        <dbReference type="SAM" id="Phobius"/>
    </source>
</evidence>
<feature type="transmembrane region" description="Helical" evidence="1">
    <location>
        <begin position="187"/>
        <end position="208"/>
    </location>
</feature>
<feature type="transmembrane region" description="Helical" evidence="1">
    <location>
        <begin position="90"/>
        <end position="111"/>
    </location>
</feature>
<accession>A0A516ITY0</accession>
<keyword evidence="1" id="KW-0812">Transmembrane</keyword>
<organism evidence="2 3">
    <name type="scientific">Sphingomonas xanthus</name>
    <dbReference type="NCBI Taxonomy" id="2594473"/>
    <lineage>
        <taxon>Bacteria</taxon>
        <taxon>Pseudomonadati</taxon>
        <taxon>Pseudomonadota</taxon>
        <taxon>Alphaproteobacteria</taxon>
        <taxon>Sphingomonadales</taxon>
        <taxon>Sphingomonadaceae</taxon>
        <taxon>Sphingomonas</taxon>
    </lineage>
</organism>
<dbReference type="KEGG" id="sxa:FMM02_10670"/>
<gene>
    <name evidence="2" type="ORF">FMM02_10670</name>
</gene>
<keyword evidence="1" id="KW-0472">Membrane</keyword>
<feature type="transmembrane region" description="Helical" evidence="1">
    <location>
        <begin position="159"/>
        <end position="175"/>
    </location>
</feature>
<feature type="transmembrane region" description="Helical" evidence="1">
    <location>
        <begin position="123"/>
        <end position="147"/>
    </location>
</feature>
<dbReference type="AlphaFoldDB" id="A0A516ITY0"/>
<keyword evidence="1" id="KW-1133">Transmembrane helix</keyword>
<protein>
    <submittedName>
        <fullName evidence="2">Uncharacterized protein</fullName>
    </submittedName>
</protein>
<proteinExistence type="predicted"/>
<dbReference type="OrthoDB" id="7573195at2"/>
<dbReference type="Proteomes" id="UP000321857">
    <property type="component" value="Chromosome"/>
</dbReference>
<keyword evidence="3" id="KW-1185">Reference proteome</keyword>